<dbReference type="EMBL" id="JAEDAJ010000001">
    <property type="protein sequence ID" value="MBK0329910.1"/>
    <property type="molecule type" value="Genomic_DNA"/>
</dbReference>
<comment type="caution">
    <text evidence="2">The sequence shown here is derived from an EMBL/GenBank/DDBJ whole genome shotgun (WGS) entry which is preliminary data.</text>
</comment>
<dbReference type="SUPFAM" id="SSF46785">
    <property type="entry name" value="Winged helix' DNA-binding domain"/>
    <property type="match status" value="1"/>
</dbReference>
<keyword evidence="3" id="KW-1185">Reference proteome</keyword>
<dbReference type="RefSeq" id="WP_200500592.1">
    <property type="nucleotide sequence ID" value="NZ_JAEDAJ010000001.1"/>
</dbReference>
<name>A0ABS1B5L0_9MICO</name>
<reference evidence="2 3" key="1">
    <citation type="submission" date="2020-12" db="EMBL/GenBank/DDBJ databases">
        <title>Brachybacterium sp. MASK1Z-5, whole genome shotgun sequence.</title>
        <authorList>
            <person name="Tuo L."/>
        </authorList>
    </citation>
    <scope>NUCLEOTIDE SEQUENCE [LARGE SCALE GENOMIC DNA]</scope>
    <source>
        <strain evidence="2 3">MASK1Z-5</strain>
    </source>
</reference>
<sequence>MFVLTVDQHDSRRTTDRVPELIEALHDVPLRLRPERTAGDEVQMLADSADAVLACVLRMLELGGWSVGVGIGPVELPLPTSVREGRGDAFIAARRAVESARRTSSIPVSVRTADPRQREQTEELQALLRLVGREVTSRKPGQWRVVHAMLEDPSATQAQIAERLEVTQQTVSRAFTTSGWREEQAVHPLVRRLLAMLDLTSDRSMDRPGSGRPGHLP</sequence>
<dbReference type="InterPro" id="IPR000835">
    <property type="entry name" value="HTH_MarR-typ"/>
</dbReference>
<dbReference type="Gene3D" id="1.10.10.10">
    <property type="entry name" value="Winged helix-like DNA-binding domain superfamily/Winged helix DNA-binding domain"/>
    <property type="match status" value="1"/>
</dbReference>
<gene>
    <name evidence="2" type="ORF">I8D64_00625</name>
</gene>
<evidence type="ECO:0000313" key="2">
    <source>
        <dbReference type="EMBL" id="MBK0329910.1"/>
    </source>
</evidence>
<organism evidence="2 3">
    <name type="scientific">Brachybacterium halotolerans</name>
    <dbReference type="NCBI Taxonomy" id="2795215"/>
    <lineage>
        <taxon>Bacteria</taxon>
        <taxon>Bacillati</taxon>
        <taxon>Actinomycetota</taxon>
        <taxon>Actinomycetes</taxon>
        <taxon>Micrococcales</taxon>
        <taxon>Dermabacteraceae</taxon>
        <taxon>Brachybacterium</taxon>
    </lineage>
</organism>
<dbReference type="InterPro" id="IPR036390">
    <property type="entry name" value="WH_DNA-bd_sf"/>
</dbReference>
<evidence type="ECO:0000313" key="3">
    <source>
        <dbReference type="Proteomes" id="UP000612352"/>
    </source>
</evidence>
<evidence type="ECO:0000259" key="1">
    <source>
        <dbReference type="Pfam" id="PF12802"/>
    </source>
</evidence>
<dbReference type="Pfam" id="PF12802">
    <property type="entry name" value="MarR_2"/>
    <property type="match status" value="1"/>
</dbReference>
<proteinExistence type="predicted"/>
<protein>
    <submittedName>
        <fullName evidence="2">MarR family transcriptional regulator</fullName>
    </submittedName>
</protein>
<feature type="domain" description="HTH marR-type" evidence="1">
    <location>
        <begin position="140"/>
        <end position="174"/>
    </location>
</feature>
<accession>A0ABS1B5L0</accession>
<dbReference type="InterPro" id="IPR036388">
    <property type="entry name" value="WH-like_DNA-bd_sf"/>
</dbReference>
<dbReference type="Proteomes" id="UP000612352">
    <property type="component" value="Unassembled WGS sequence"/>
</dbReference>